<keyword evidence="2" id="KW-0963">Cytoplasm</keyword>
<dbReference type="EMBL" id="NOXU01000032">
    <property type="protein sequence ID" value="OYQ31680.1"/>
    <property type="molecule type" value="Genomic_DNA"/>
</dbReference>
<keyword evidence="2" id="KW-0067">ATP-binding</keyword>
<gene>
    <name evidence="4" type="primary">virB11</name>
    <name evidence="4" type="ORF">CHU95_21325</name>
</gene>
<feature type="domain" description="Bacterial type II secretion system protein E" evidence="3">
    <location>
        <begin position="18"/>
        <end position="289"/>
    </location>
</feature>
<dbReference type="InterPro" id="IPR014155">
    <property type="entry name" value="VirB11"/>
</dbReference>
<evidence type="ECO:0000313" key="5">
    <source>
        <dbReference type="Proteomes" id="UP000216998"/>
    </source>
</evidence>
<organism evidence="4 5">
    <name type="scientific">Niveispirillum lacus</name>
    <dbReference type="NCBI Taxonomy" id="1981099"/>
    <lineage>
        <taxon>Bacteria</taxon>
        <taxon>Pseudomonadati</taxon>
        <taxon>Pseudomonadota</taxon>
        <taxon>Alphaproteobacteria</taxon>
        <taxon>Rhodospirillales</taxon>
        <taxon>Azospirillaceae</taxon>
        <taxon>Niveispirillum</taxon>
    </lineage>
</organism>
<accession>A0A255YTC1</accession>
<dbReference type="Gene3D" id="3.30.450.90">
    <property type="match status" value="1"/>
</dbReference>
<comment type="similarity">
    <text evidence="1 2">Belongs to the GSP E family.</text>
</comment>
<dbReference type="InterPro" id="IPR001482">
    <property type="entry name" value="T2SS/T4SS_dom"/>
</dbReference>
<comment type="function">
    <text evidence="2">Part of the Type IV secretion system.</text>
</comment>
<keyword evidence="5" id="KW-1185">Reference proteome</keyword>
<evidence type="ECO:0000259" key="3">
    <source>
        <dbReference type="Pfam" id="PF00437"/>
    </source>
</evidence>
<proteinExistence type="inferred from homology"/>
<dbReference type="GO" id="GO:0005524">
    <property type="term" value="F:ATP binding"/>
    <property type="evidence" value="ECO:0007669"/>
    <property type="project" value="UniProtKB-UniRule"/>
</dbReference>
<dbReference type="RefSeq" id="WP_094458359.1">
    <property type="nucleotide sequence ID" value="NZ_NOXU01000032.1"/>
</dbReference>
<dbReference type="InterPro" id="IPR027417">
    <property type="entry name" value="P-loop_NTPase"/>
</dbReference>
<dbReference type="PANTHER" id="PTHR30486:SF6">
    <property type="entry name" value="TYPE IV PILUS RETRACTATION ATPASE PILT"/>
    <property type="match status" value="1"/>
</dbReference>
<comment type="subcellular location">
    <subcellularLocation>
        <location evidence="2">Cytoplasm</location>
    </subcellularLocation>
</comment>
<name>A0A255YTC1_9PROT</name>
<evidence type="ECO:0000256" key="1">
    <source>
        <dbReference type="ARBA" id="ARBA00006611"/>
    </source>
</evidence>
<dbReference type="GO" id="GO:0016887">
    <property type="term" value="F:ATP hydrolysis activity"/>
    <property type="evidence" value="ECO:0007669"/>
    <property type="project" value="InterPro"/>
</dbReference>
<evidence type="ECO:0000256" key="2">
    <source>
        <dbReference type="RuleBase" id="RU366071"/>
    </source>
</evidence>
<dbReference type="InterPro" id="IPR050921">
    <property type="entry name" value="T4SS_GSP_E_ATPase"/>
</dbReference>
<dbReference type="Proteomes" id="UP000216998">
    <property type="component" value="Unassembled WGS sequence"/>
</dbReference>
<dbReference type="Pfam" id="PF00437">
    <property type="entry name" value="T2SSE"/>
    <property type="match status" value="1"/>
</dbReference>
<protein>
    <recommendedName>
        <fullName evidence="2">Type IV secretion system protein</fullName>
    </recommendedName>
</protein>
<dbReference type="CDD" id="cd01130">
    <property type="entry name" value="VirB11-like_ATPase"/>
    <property type="match status" value="1"/>
</dbReference>
<evidence type="ECO:0000313" key="4">
    <source>
        <dbReference type="EMBL" id="OYQ31680.1"/>
    </source>
</evidence>
<dbReference type="GO" id="GO:0044097">
    <property type="term" value="P:secretion by the type IV secretion system"/>
    <property type="evidence" value="ECO:0007669"/>
    <property type="project" value="InterPro"/>
</dbReference>
<reference evidence="4 5" key="1">
    <citation type="submission" date="2017-07" db="EMBL/GenBank/DDBJ databases">
        <title>Niveispirillum cyanobacteriorum sp. nov., isolated from cyanobacterial aggregates in a eutrophic lake.</title>
        <authorList>
            <person name="Cai H."/>
        </authorList>
    </citation>
    <scope>NUCLEOTIDE SEQUENCE [LARGE SCALE GENOMIC DNA]</scope>
    <source>
        <strain evidence="5">TH1-14</strain>
    </source>
</reference>
<dbReference type="GO" id="GO:0005737">
    <property type="term" value="C:cytoplasm"/>
    <property type="evidence" value="ECO:0007669"/>
    <property type="project" value="UniProtKB-SubCell"/>
</dbReference>
<dbReference type="OrthoDB" id="9810761at2"/>
<sequence length="319" mass="34621">MNASVAILNEAVYLAEYLAPFQPLLNDTLVTEIMVNRPGEIWAERAGSGMVRLTDPRIDERLLRRLAEQVARLSNQGINRNQPLLSGRLPDGARVQFVAPSATRGHWAMAIRRHRLVDVPLSAYAALAPAADEGWRGLDPMRDPAAYLTAAIKARRTILVSGGTSTGKTTFLNALLRQMPEQDRLVVVEDTPEITLSAPNALGLVAVKGEMGEARVTTNDLLQASLRLRPDRIVLGELRGGEAVSFLRAVNTGHPGSVSTIHANSPQGALQQLALMVMQTGFNLSVQDTIAYARSVVDVIVQLDRRDGQRGISAIWSTV</sequence>
<keyword evidence="2" id="KW-0547">Nucleotide-binding</keyword>
<dbReference type="Gene3D" id="3.40.50.300">
    <property type="entry name" value="P-loop containing nucleotide triphosphate hydrolases"/>
    <property type="match status" value="1"/>
</dbReference>
<dbReference type="NCBIfam" id="TIGR02788">
    <property type="entry name" value="VirB11"/>
    <property type="match status" value="1"/>
</dbReference>
<dbReference type="PANTHER" id="PTHR30486">
    <property type="entry name" value="TWITCHING MOTILITY PROTEIN PILT"/>
    <property type="match status" value="1"/>
</dbReference>
<dbReference type="AlphaFoldDB" id="A0A255YTC1"/>
<comment type="caution">
    <text evidence="4">The sequence shown here is derived from an EMBL/GenBank/DDBJ whole genome shotgun (WGS) entry which is preliminary data.</text>
</comment>
<dbReference type="GO" id="GO:0043684">
    <property type="term" value="C:type IV secretion system complex"/>
    <property type="evidence" value="ECO:0007669"/>
    <property type="project" value="UniProtKB-UniRule"/>
</dbReference>
<dbReference type="SUPFAM" id="SSF52540">
    <property type="entry name" value="P-loop containing nucleoside triphosphate hydrolases"/>
    <property type="match status" value="1"/>
</dbReference>